<organism evidence="1 2">
    <name type="scientific">Podospora didyma</name>
    <dbReference type="NCBI Taxonomy" id="330526"/>
    <lineage>
        <taxon>Eukaryota</taxon>
        <taxon>Fungi</taxon>
        <taxon>Dikarya</taxon>
        <taxon>Ascomycota</taxon>
        <taxon>Pezizomycotina</taxon>
        <taxon>Sordariomycetes</taxon>
        <taxon>Sordariomycetidae</taxon>
        <taxon>Sordariales</taxon>
        <taxon>Podosporaceae</taxon>
        <taxon>Podospora</taxon>
    </lineage>
</organism>
<dbReference type="EMBL" id="JAULSW010000008">
    <property type="protein sequence ID" value="KAK3372290.1"/>
    <property type="molecule type" value="Genomic_DNA"/>
</dbReference>
<dbReference type="Proteomes" id="UP001285441">
    <property type="component" value="Unassembled WGS sequence"/>
</dbReference>
<evidence type="ECO:0000313" key="1">
    <source>
        <dbReference type="EMBL" id="KAK3372290.1"/>
    </source>
</evidence>
<reference evidence="1" key="1">
    <citation type="journal article" date="2023" name="Mol. Phylogenet. Evol.">
        <title>Genome-scale phylogeny and comparative genomics of the fungal order Sordariales.</title>
        <authorList>
            <person name="Hensen N."/>
            <person name="Bonometti L."/>
            <person name="Westerberg I."/>
            <person name="Brannstrom I.O."/>
            <person name="Guillou S."/>
            <person name="Cros-Aarteil S."/>
            <person name="Calhoun S."/>
            <person name="Haridas S."/>
            <person name="Kuo A."/>
            <person name="Mondo S."/>
            <person name="Pangilinan J."/>
            <person name="Riley R."/>
            <person name="LaButti K."/>
            <person name="Andreopoulos B."/>
            <person name="Lipzen A."/>
            <person name="Chen C."/>
            <person name="Yan M."/>
            <person name="Daum C."/>
            <person name="Ng V."/>
            <person name="Clum A."/>
            <person name="Steindorff A."/>
            <person name="Ohm R.A."/>
            <person name="Martin F."/>
            <person name="Silar P."/>
            <person name="Natvig D.O."/>
            <person name="Lalanne C."/>
            <person name="Gautier V."/>
            <person name="Ament-Velasquez S.L."/>
            <person name="Kruys A."/>
            <person name="Hutchinson M.I."/>
            <person name="Powell A.J."/>
            <person name="Barry K."/>
            <person name="Miller A.N."/>
            <person name="Grigoriev I.V."/>
            <person name="Debuchy R."/>
            <person name="Gladieux P."/>
            <person name="Hiltunen Thoren M."/>
            <person name="Johannesson H."/>
        </authorList>
    </citation>
    <scope>NUCLEOTIDE SEQUENCE</scope>
    <source>
        <strain evidence="1">CBS 232.78</strain>
    </source>
</reference>
<evidence type="ECO:0000313" key="2">
    <source>
        <dbReference type="Proteomes" id="UP001285441"/>
    </source>
</evidence>
<dbReference type="AlphaFoldDB" id="A0AAE0KA81"/>
<accession>A0AAE0KA81</accession>
<comment type="caution">
    <text evidence="1">The sequence shown here is derived from an EMBL/GenBank/DDBJ whole genome shotgun (WGS) entry which is preliminary data.</text>
</comment>
<protein>
    <submittedName>
        <fullName evidence="1">Uncharacterized protein</fullName>
    </submittedName>
</protein>
<name>A0AAE0KA81_9PEZI</name>
<gene>
    <name evidence="1" type="ORF">B0H63DRAFT_563730</name>
</gene>
<proteinExistence type="predicted"/>
<sequence length="220" mass="25702">MSEQEPPMAMQLSAHQVLSLTKDERVLFVKQNLRRTQDGALDIRNIDGLEDLSEAWRPLLGEELIQAEFRVWQLRNRHRRPAFDEYPEEHRRDFLMHGEIPKSAAKPDFEQAARRLWEREYDYGQQSQQQLDGDGDGDGIRVIALSRHSEKVGKRLADRGFAQPSFQLLADPKRQDQWTTYVEYLAFESSSLRKLDITAQRLQEWAKEQTDGHEDAVGRK</sequence>
<reference evidence="1" key="2">
    <citation type="submission" date="2023-06" db="EMBL/GenBank/DDBJ databases">
        <authorList>
            <consortium name="Lawrence Berkeley National Laboratory"/>
            <person name="Haridas S."/>
            <person name="Hensen N."/>
            <person name="Bonometti L."/>
            <person name="Westerberg I."/>
            <person name="Brannstrom I.O."/>
            <person name="Guillou S."/>
            <person name="Cros-Aarteil S."/>
            <person name="Calhoun S."/>
            <person name="Kuo A."/>
            <person name="Mondo S."/>
            <person name="Pangilinan J."/>
            <person name="Riley R."/>
            <person name="LaButti K."/>
            <person name="Andreopoulos B."/>
            <person name="Lipzen A."/>
            <person name="Chen C."/>
            <person name="Yanf M."/>
            <person name="Daum C."/>
            <person name="Ng V."/>
            <person name="Clum A."/>
            <person name="Steindorff A."/>
            <person name="Ohm R."/>
            <person name="Martin F."/>
            <person name="Silar P."/>
            <person name="Natvig D."/>
            <person name="Lalanne C."/>
            <person name="Gautier V."/>
            <person name="Ament-velasquez S.L."/>
            <person name="Kruys A."/>
            <person name="Hutchinson M.I."/>
            <person name="Powell A.J."/>
            <person name="Barry K."/>
            <person name="Miller A.N."/>
            <person name="Grigoriev I.V."/>
            <person name="Debuchy R."/>
            <person name="Gladieux P."/>
            <person name="Thoren M.H."/>
            <person name="Johannesson H."/>
        </authorList>
    </citation>
    <scope>NUCLEOTIDE SEQUENCE</scope>
    <source>
        <strain evidence="1">CBS 232.78</strain>
    </source>
</reference>
<keyword evidence="2" id="KW-1185">Reference proteome</keyword>